<evidence type="ECO:0000256" key="3">
    <source>
        <dbReference type="ARBA" id="ARBA00013541"/>
    </source>
</evidence>
<dbReference type="VEuPathDB" id="FungiDB:YALI0_C07436g"/>
<keyword evidence="6" id="KW-0378">Hydrolase</keyword>
<dbReference type="PROSITE" id="PS00726">
    <property type="entry name" value="AP_NUCLEASE_F1_1"/>
    <property type="match status" value="1"/>
</dbReference>
<evidence type="ECO:0000313" key="17">
    <source>
        <dbReference type="Proteomes" id="UP000182444"/>
    </source>
</evidence>
<feature type="site" description="Important for catalytic activity" evidence="12">
    <location>
        <position position="304"/>
    </location>
</feature>
<evidence type="ECO:0000256" key="12">
    <source>
        <dbReference type="PIRSR" id="PIRSR604808-3"/>
    </source>
</evidence>
<evidence type="ECO:0000256" key="1">
    <source>
        <dbReference type="ARBA" id="ARBA00001936"/>
    </source>
</evidence>
<feature type="active site" description="Proton acceptor" evidence="10">
    <location>
        <position position="328"/>
    </location>
</feature>
<dbReference type="VEuPathDB" id="FungiDB:YALI1_C09851g"/>
<keyword evidence="8 11" id="KW-0460">Magnesium</keyword>
<keyword evidence="5 13" id="KW-0863">Zinc-finger</keyword>
<keyword evidence="4 11" id="KW-0479">Metal-binding</keyword>
<keyword evidence="11" id="KW-0464">Manganese</keyword>
<keyword evidence="7" id="KW-0862">Zinc</keyword>
<evidence type="ECO:0000256" key="11">
    <source>
        <dbReference type="PIRSR" id="PIRSR604808-2"/>
    </source>
</evidence>
<name>A0A1D8NA16_YARLL</name>
<dbReference type="InterPro" id="IPR004808">
    <property type="entry name" value="AP_endonuc_1"/>
</dbReference>
<feature type="binding site" evidence="11">
    <location>
        <position position="327"/>
    </location>
    <ligand>
        <name>Mg(2+)</name>
        <dbReference type="ChEBI" id="CHEBI:18420"/>
        <label>1</label>
    </ligand>
</feature>
<dbReference type="SUPFAM" id="SSF56219">
    <property type="entry name" value="DNase I-like"/>
    <property type="match status" value="1"/>
</dbReference>
<feature type="binding site" evidence="11">
    <location>
        <position position="203"/>
    </location>
    <ligand>
        <name>Mg(2+)</name>
        <dbReference type="ChEBI" id="CHEBI:18420"/>
        <label>1</label>
    </ligand>
</feature>
<dbReference type="GO" id="GO:0003677">
    <property type="term" value="F:DNA binding"/>
    <property type="evidence" value="ECO:0007669"/>
    <property type="project" value="InterPro"/>
</dbReference>
<feature type="binding site" evidence="11">
    <location>
        <position position="201"/>
    </location>
    <ligand>
        <name>Mg(2+)</name>
        <dbReference type="ChEBI" id="CHEBI:18420"/>
        <label>1</label>
    </ligand>
</feature>
<evidence type="ECO:0000256" key="2">
    <source>
        <dbReference type="ARBA" id="ARBA00007092"/>
    </source>
</evidence>
<dbReference type="InterPro" id="IPR010666">
    <property type="entry name" value="Znf_GRF"/>
</dbReference>
<feature type="compositionally biased region" description="Low complexity" evidence="14">
    <location>
        <begin position="401"/>
        <end position="412"/>
    </location>
</feature>
<evidence type="ECO:0000259" key="15">
    <source>
        <dbReference type="PROSITE" id="PS51999"/>
    </source>
</evidence>
<dbReference type="InterPro" id="IPR005135">
    <property type="entry name" value="Endo/exonuclease/phosphatase"/>
</dbReference>
<sequence length="582" mass="65175">MRFVTFNICGINNVLSYHPWNEQRSFEHMFAVLKADVICLQETKLQPHLLKREHALVPGYDSYWSFSNTKKGYSGVAVYVKHGIKVLKAEEGLTGQLVSPDSKKGLTYQQLYERQRERDGSSKSCIGAYPEGNPQRLFQVDSEGRSLVLDLGFCVVFGLYCPSTATEGEERDAYRDDYFGLLEERVNLLVEAGREVVVMGDLNVARELYDSAEGMQALHKAKHITLPTLGDKEEGRFVEVFEKLNPGQCKSWREAKVGRRVFHRLVPDLLQDSCRDKHPNRPDMYTCWNVMMNYRPGNFGSRIDYVLASKGLKVEDADILPHLEGSDHCPVYAEVREPDACQEKDNRATQGAANQTKQASSSAPNSFRPKLFHRTNKQFVQTTSVMSMFRAQTPPTKGITKPKAPSKSTAKKQAAISSFFQKPDPEAAVVSTCVSDVHTKPLGQSQSPAASPNIERTYQGCDAGAHATREGEDTRPQMATRLDLPEPTEYLDIAERVEEAEKVASQWSKIMTKKPAPVCAHNLPAVLRTTRKKGPNQGKHFWVCGQNHSLQLVGDSYKASADPDAKGSQDDTSARCNFFQWK</sequence>
<dbReference type="CDD" id="cd09088">
    <property type="entry name" value="Ape2-like_AP-endo"/>
    <property type="match status" value="1"/>
</dbReference>
<dbReference type="RefSeq" id="XP_501555.3">
    <property type="nucleotide sequence ID" value="XM_501555.3"/>
</dbReference>
<organism evidence="16 17">
    <name type="scientific">Yarrowia lipolytica</name>
    <name type="common">Candida lipolytica</name>
    <dbReference type="NCBI Taxonomy" id="4952"/>
    <lineage>
        <taxon>Eukaryota</taxon>
        <taxon>Fungi</taxon>
        <taxon>Dikarya</taxon>
        <taxon>Ascomycota</taxon>
        <taxon>Saccharomycotina</taxon>
        <taxon>Dipodascomycetes</taxon>
        <taxon>Dipodascales</taxon>
        <taxon>Dipodascales incertae sedis</taxon>
        <taxon>Yarrowia</taxon>
    </lineage>
</organism>
<dbReference type="Pfam" id="PF06839">
    <property type="entry name" value="Zn_ribbon_GRF"/>
    <property type="match status" value="1"/>
</dbReference>
<dbReference type="KEGG" id="yli:2910029"/>
<evidence type="ECO:0000256" key="14">
    <source>
        <dbReference type="SAM" id="MobiDB-lite"/>
    </source>
</evidence>
<dbReference type="GeneID" id="2910029"/>
<evidence type="ECO:0000256" key="7">
    <source>
        <dbReference type="ARBA" id="ARBA00022833"/>
    </source>
</evidence>
<dbReference type="GO" id="GO:0005634">
    <property type="term" value="C:nucleus"/>
    <property type="evidence" value="ECO:0007669"/>
    <property type="project" value="TreeGrafter"/>
</dbReference>
<proteinExistence type="inferred from homology"/>
<dbReference type="Gene3D" id="3.60.10.10">
    <property type="entry name" value="Endonuclease/exonuclease/phosphatase"/>
    <property type="match status" value="1"/>
</dbReference>
<feature type="active site" evidence="10">
    <location>
        <position position="160"/>
    </location>
</feature>
<feature type="region of interest" description="Disordered" evidence="14">
    <location>
        <begin position="393"/>
        <end position="414"/>
    </location>
</feature>
<dbReference type="GO" id="GO:0008270">
    <property type="term" value="F:zinc ion binding"/>
    <property type="evidence" value="ECO:0007669"/>
    <property type="project" value="UniProtKB-KW"/>
</dbReference>
<reference evidence="16 17" key="1">
    <citation type="journal article" date="2016" name="PLoS ONE">
        <title>Sequence Assembly of Yarrowia lipolytica Strain W29/CLIB89 Shows Transposable Element Diversity.</title>
        <authorList>
            <person name="Magnan C."/>
            <person name="Yu J."/>
            <person name="Chang I."/>
            <person name="Jahn E."/>
            <person name="Kanomata Y."/>
            <person name="Wu J."/>
            <person name="Zeller M."/>
            <person name="Oakes M."/>
            <person name="Baldi P."/>
            <person name="Sandmeyer S."/>
        </authorList>
    </citation>
    <scope>NUCLEOTIDE SEQUENCE [LARGE SCALE GENOMIC DNA]</scope>
    <source>
        <strain evidence="17">CLIB89(W29)</strain>
    </source>
</reference>
<dbReference type="PROSITE" id="PS00728">
    <property type="entry name" value="AP_NUCLEASE_F1_3"/>
    <property type="match status" value="1"/>
</dbReference>
<feature type="compositionally biased region" description="Polar residues" evidence="14">
    <location>
        <begin position="348"/>
        <end position="365"/>
    </location>
</feature>
<gene>
    <name evidence="16" type="ORF">YALI1_C09851g</name>
</gene>
<evidence type="ECO:0000256" key="9">
    <source>
        <dbReference type="ARBA" id="ARBA00023242"/>
    </source>
</evidence>
<feature type="region of interest" description="Disordered" evidence="14">
    <location>
        <begin position="342"/>
        <end position="370"/>
    </location>
</feature>
<feature type="binding site" evidence="11">
    <location>
        <position position="328"/>
    </location>
    <ligand>
        <name>Mg(2+)</name>
        <dbReference type="ChEBI" id="CHEBI:18420"/>
        <label>1</label>
    </ligand>
</feature>
<dbReference type="PROSITE" id="PS51435">
    <property type="entry name" value="AP_NUCLEASE_F1_4"/>
    <property type="match status" value="1"/>
</dbReference>
<dbReference type="PANTHER" id="PTHR22748">
    <property type="entry name" value="AP ENDONUCLEASE"/>
    <property type="match status" value="1"/>
</dbReference>
<evidence type="ECO:0000256" key="13">
    <source>
        <dbReference type="PROSITE-ProRule" id="PRU01343"/>
    </source>
</evidence>
<feature type="binding site" evidence="11">
    <location>
        <position position="7"/>
    </location>
    <ligand>
        <name>Mg(2+)</name>
        <dbReference type="ChEBI" id="CHEBI:18420"/>
        <label>1</label>
    </ligand>
</feature>
<evidence type="ECO:0000256" key="6">
    <source>
        <dbReference type="ARBA" id="ARBA00022801"/>
    </source>
</evidence>
<keyword evidence="9" id="KW-0539">Nucleus</keyword>
<dbReference type="Proteomes" id="UP000182444">
    <property type="component" value="Chromosome 1C"/>
</dbReference>
<feature type="site" description="Interaction with DNA substrate" evidence="12">
    <location>
        <position position="328"/>
    </location>
</feature>
<feature type="domain" description="GRF-type" evidence="15">
    <location>
        <begin position="519"/>
        <end position="582"/>
    </location>
</feature>
<comment type="cofactor">
    <cofactor evidence="1">
        <name>Mn(2+)</name>
        <dbReference type="ChEBI" id="CHEBI:29035"/>
    </cofactor>
</comment>
<comment type="similarity">
    <text evidence="2">Belongs to the DNA repair enzymes AP/ExoA family.</text>
</comment>
<protein>
    <recommendedName>
        <fullName evidence="3">DNA-(apurinic or apyrimidinic site) endonuclease 2</fullName>
    </recommendedName>
</protein>
<accession>A0A1D8NA16</accession>
<feature type="active site" description="Proton donor/acceptor" evidence="10">
    <location>
        <position position="201"/>
    </location>
</feature>
<evidence type="ECO:0000256" key="5">
    <source>
        <dbReference type="ARBA" id="ARBA00022771"/>
    </source>
</evidence>
<comment type="cofactor">
    <cofactor evidence="11">
        <name>Mg(2+)</name>
        <dbReference type="ChEBI" id="CHEBI:18420"/>
    </cofactor>
    <cofactor evidence="11">
        <name>Mn(2+)</name>
        <dbReference type="ChEBI" id="CHEBI:29035"/>
    </cofactor>
    <text evidence="11">Probably binds two magnesium or manganese ions per subunit.</text>
</comment>
<feature type="site" description="Transition state stabilizer" evidence="12">
    <location>
        <position position="203"/>
    </location>
</feature>
<dbReference type="GO" id="GO:0006284">
    <property type="term" value="P:base-excision repair"/>
    <property type="evidence" value="ECO:0007669"/>
    <property type="project" value="TreeGrafter"/>
</dbReference>
<dbReference type="eggNOG" id="KOG1294">
    <property type="taxonomic scope" value="Eukaryota"/>
</dbReference>
<dbReference type="GO" id="GO:0008311">
    <property type="term" value="F:double-stranded DNA 3'-5' DNA exonuclease activity"/>
    <property type="evidence" value="ECO:0007669"/>
    <property type="project" value="TreeGrafter"/>
</dbReference>
<evidence type="ECO:0000256" key="10">
    <source>
        <dbReference type="PIRSR" id="PIRSR604808-1"/>
    </source>
</evidence>
<dbReference type="GO" id="GO:0003906">
    <property type="term" value="F:DNA-(apurinic or apyrimidinic site) endonuclease activity"/>
    <property type="evidence" value="ECO:0007669"/>
    <property type="project" value="TreeGrafter"/>
</dbReference>
<dbReference type="InterPro" id="IPR036691">
    <property type="entry name" value="Endo/exonu/phosph_ase_sf"/>
</dbReference>
<dbReference type="EMBL" id="CP017555">
    <property type="protein sequence ID" value="AOW02475.1"/>
    <property type="molecule type" value="Genomic_DNA"/>
</dbReference>
<evidence type="ECO:0000256" key="8">
    <source>
        <dbReference type="ARBA" id="ARBA00022842"/>
    </source>
</evidence>
<dbReference type="PANTHER" id="PTHR22748:SF4">
    <property type="entry name" value="DNA-(APURINIC OR APYRIMIDINIC SITE) ENDONUCLEASE 2"/>
    <property type="match status" value="1"/>
</dbReference>
<dbReference type="PROSITE" id="PS51999">
    <property type="entry name" value="ZF_GRF"/>
    <property type="match status" value="1"/>
</dbReference>
<evidence type="ECO:0000313" key="16">
    <source>
        <dbReference type="EMBL" id="AOW02475.1"/>
    </source>
</evidence>
<dbReference type="Pfam" id="PF03372">
    <property type="entry name" value="Exo_endo_phos"/>
    <property type="match status" value="1"/>
</dbReference>
<dbReference type="AlphaFoldDB" id="A0A1D8NA16"/>
<dbReference type="GO" id="GO:0008081">
    <property type="term" value="F:phosphoric diester hydrolase activity"/>
    <property type="evidence" value="ECO:0007669"/>
    <property type="project" value="TreeGrafter"/>
</dbReference>
<dbReference type="InterPro" id="IPR020848">
    <property type="entry name" value="AP_endonuclease_F1_CS"/>
</dbReference>
<evidence type="ECO:0000256" key="4">
    <source>
        <dbReference type="ARBA" id="ARBA00022723"/>
    </source>
</evidence>
<feature type="binding site" evidence="11">
    <location>
        <position position="42"/>
    </location>
    <ligand>
        <name>Mg(2+)</name>
        <dbReference type="ChEBI" id="CHEBI:18420"/>
        <label>1</label>
    </ligand>
</feature>
<dbReference type="InterPro" id="IPR020847">
    <property type="entry name" value="AP_endonuclease_F1_BS"/>
</dbReference>